<dbReference type="GO" id="GO:0020037">
    <property type="term" value="F:heme binding"/>
    <property type="evidence" value="ECO:0007669"/>
    <property type="project" value="InterPro"/>
</dbReference>
<dbReference type="OrthoDB" id="9809720at2"/>
<dbReference type="Pfam" id="PF00034">
    <property type="entry name" value="Cytochrom_C"/>
    <property type="match status" value="1"/>
</dbReference>
<keyword evidence="1 4" id="KW-0349">Heme</keyword>
<keyword evidence="2 4" id="KW-0479">Metal-binding</keyword>
<dbReference type="GO" id="GO:0009055">
    <property type="term" value="F:electron transfer activity"/>
    <property type="evidence" value="ECO:0007669"/>
    <property type="project" value="InterPro"/>
</dbReference>
<accession>A0A4R6HBT3</accession>
<feature type="domain" description="Cytochrome c" evidence="6">
    <location>
        <begin position="197"/>
        <end position="312"/>
    </location>
</feature>
<dbReference type="SUPFAM" id="SSF46626">
    <property type="entry name" value="Cytochrome c"/>
    <property type="match status" value="2"/>
</dbReference>
<dbReference type="PROSITE" id="PS51007">
    <property type="entry name" value="CYTC"/>
    <property type="match status" value="2"/>
</dbReference>
<reference evidence="7 8" key="1">
    <citation type="submission" date="2019-03" db="EMBL/GenBank/DDBJ databases">
        <title>Freshwater and sediment microbial communities from various areas in North America, analyzing microbe dynamics in response to fracking.</title>
        <authorList>
            <person name="Lamendella R."/>
        </authorList>
    </citation>
    <scope>NUCLEOTIDE SEQUENCE [LARGE SCALE GENOMIC DNA]</scope>
    <source>
        <strain evidence="7 8">114D</strain>
    </source>
</reference>
<name>A0A4R6HBT3_9BACT</name>
<dbReference type="InterPro" id="IPR009056">
    <property type="entry name" value="Cyt_c-like_dom"/>
</dbReference>
<comment type="caution">
    <text evidence="7">The sequence shown here is derived from an EMBL/GenBank/DDBJ whole genome shotgun (WGS) entry which is preliminary data.</text>
</comment>
<organism evidence="7 8">
    <name type="scientific">Sunxiuqinia elliptica</name>
    <dbReference type="NCBI Taxonomy" id="655355"/>
    <lineage>
        <taxon>Bacteria</taxon>
        <taxon>Pseudomonadati</taxon>
        <taxon>Bacteroidota</taxon>
        <taxon>Bacteroidia</taxon>
        <taxon>Marinilabiliales</taxon>
        <taxon>Prolixibacteraceae</taxon>
        <taxon>Sunxiuqinia</taxon>
    </lineage>
</organism>
<evidence type="ECO:0000259" key="6">
    <source>
        <dbReference type="PROSITE" id="PS51007"/>
    </source>
</evidence>
<evidence type="ECO:0000256" key="1">
    <source>
        <dbReference type="ARBA" id="ARBA00022617"/>
    </source>
</evidence>
<feature type="domain" description="Cytochrome c" evidence="6">
    <location>
        <begin position="47"/>
        <end position="161"/>
    </location>
</feature>
<proteinExistence type="predicted"/>
<evidence type="ECO:0000256" key="2">
    <source>
        <dbReference type="ARBA" id="ARBA00022723"/>
    </source>
</evidence>
<dbReference type="InterPro" id="IPR036909">
    <property type="entry name" value="Cyt_c-like_dom_sf"/>
</dbReference>
<keyword evidence="5" id="KW-0472">Membrane</keyword>
<evidence type="ECO:0000256" key="3">
    <source>
        <dbReference type="ARBA" id="ARBA00023004"/>
    </source>
</evidence>
<gene>
    <name evidence="7" type="ORF">DET52_101501</name>
</gene>
<evidence type="ECO:0000256" key="4">
    <source>
        <dbReference type="PROSITE-ProRule" id="PRU00433"/>
    </source>
</evidence>
<dbReference type="GO" id="GO:0046872">
    <property type="term" value="F:metal ion binding"/>
    <property type="evidence" value="ECO:0007669"/>
    <property type="project" value="UniProtKB-KW"/>
</dbReference>
<sequence length="325" mass="36485">MKRKVIRILAYGVGFFVLVIALVLSYIKVMLPNVGEAPTITVEITDERLQRGEYLANHVMVCMDCHSERDYSIFTAPMVAGTEGQGGELFDQNLGFPGRYISPNITPAKLGNWTDGEIFRAITSGVAKDGRALFPIMPHPNYGKLDKEDIYAVIAYIRSLKPIEHETEASVSDFPMNFIIHTIPNEAQLSTRPAETDLINYGKYLVTAASCNDCHTRQEKGQFVGYPFAGGMEFKFPDGAILRSANITPHETGIGSWNEEQFIQRFKAFSKSDYTPHRVPPGEFQTLMPWTFYAEMKTEDLKAIYAYLKTLEPVDQTVTLFTPAQ</sequence>
<dbReference type="Proteomes" id="UP000294848">
    <property type="component" value="Unassembled WGS sequence"/>
</dbReference>
<feature type="transmembrane region" description="Helical" evidence="5">
    <location>
        <begin position="9"/>
        <end position="27"/>
    </location>
</feature>
<evidence type="ECO:0000256" key="5">
    <source>
        <dbReference type="SAM" id="Phobius"/>
    </source>
</evidence>
<dbReference type="AlphaFoldDB" id="A0A4R6HBT3"/>
<evidence type="ECO:0000313" key="7">
    <source>
        <dbReference type="EMBL" id="TDO05145.1"/>
    </source>
</evidence>
<protein>
    <submittedName>
        <fullName evidence="7">Cytochrome c</fullName>
    </submittedName>
</protein>
<keyword evidence="5" id="KW-1133">Transmembrane helix</keyword>
<dbReference type="Gene3D" id="1.10.760.10">
    <property type="entry name" value="Cytochrome c-like domain"/>
    <property type="match status" value="2"/>
</dbReference>
<dbReference type="PANTHER" id="PTHR35008:SF8">
    <property type="entry name" value="ALCOHOL DEHYDROGENASE CYTOCHROME C SUBUNIT"/>
    <property type="match status" value="1"/>
</dbReference>
<dbReference type="PANTHER" id="PTHR35008">
    <property type="entry name" value="BLL4482 PROTEIN-RELATED"/>
    <property type="match status" value="1"/>
</dbReference>
<dbReference type="InterPro" id="IPR051459">
    <property type="entry name" value="Cytochrome_c-type_DH"/>
</dbReference>
<dbReference type="EMBL" id="SNWI01000001">
    <property type="protein sequence ID" value="TDO05145.1"/>
    <property type="molecule type" value="Genomic_DNA"/>
</dbReference>
<dbReference type="RefSeq" id="WP_133463258.1">
    <property type="nucleotide sequence ID" value="NZ_SNWI01000001.1"/>
</dbReference>
<keyword evidence="3 4" id="KW-0408">Iron</keyword>
<keyword evidence="5" id="KW-0812">Transmembrane</keyword>
<evidence type="ECO:0000313" key="8">
    <source>
        <dbReference type="Proteomes" id="UP000294848"/>
    </source>
</evidence>